<dbReference type="PANTHER" id="PTHR16071">
    <property type="entry name" value="CHROMOSOME 1 OPEN READING FRAME 112"/>
    <property type="match status" value="1"/>
</dbReference>
<dbReference type="OrthoDB" id="6088000at2759"/>
<sequence length="921" mass="103961">MASSSPILQTENKQKNCEELIKSFNKAERFTGKLDFLGSLTYQVFPDISLMDMETKYFAKVIPKVYEMIIEVLVKIVDLLQALGCTDDDESILLTIQSNLKGVITCIEYLESCTLHVCQTAPSLSIKQIHSLHPAVLKTIIATFTHCKESESIYSDFFQHFSEELSILFKKTFQLQKVLMELIEKVNLDYDSDSEEVKDMTDVCHHLLEICILICNVDTGLLVNTWKVLNRLVTKHKAAIENDLDVEKIVNHLCDSIKSKLTQCVTMATINDGQDPGQFANTAESKSLSRMLKVVRFLIGHLIHIVKEYSEYLSGCESSILSLLISLHSILPPSLSAPQIVASIQQEMSSLILVVIQPLLKILVTNKAFADLVTRKARANGTDFDGFGMARVLVDIAGILPEQPDDVFTLWMKPMDYPEEEPCLSLLQKTIECLKTCAVELSLPVYVDGIMCMGKPLRKVGFYEHACSHLCALIASSPSSCFSQIERCLVEYLIGEDLFSVILAMDLWTFLGRWESAELCSSHAHFLIGLMNSLPKGSTSQCHVSRLVRRLTRLMAKDHQEQLLSSFPPSKAENILTWSILPFGDLTDDIRSKVCRTAVPVCIKRCHDCLSSKPSKLHENIHYIGCLKAIYSLEHAHRLVPPVHHSAVVDLVNNVWTKFNKQAIKMSEDVWLDVIELSGLLLPFIQPQDYARILRCLRNLSNQCNSVSIKVAIADFLGKCGTQEVQQDYETGVFESVSGLFSWLVSSHSWLVHQKSLEAVKAFAEVTPYTHIMGDCVPEQLLPSLSDFLNNIPFKREEISLQNKYWIQELIKSQNKTPEEVTTDYKRSMAAQDEGIADNANCLQEPEPKRIKRDVMEDANKDTETDQNDVMYSEVVQKMRSQLKTLTDLRTKHTPSLSIVKEFEEICSTLKTFVQDLKVTQ</sequence>
<dbReference type="FunCoup" id="A0A6P8I512">
    <property type="interactions" value="1355"/>
</dbReference>
<dbReference type="KEGG" id="aten:116296176"/>
<dbReference type="Pfam" id="PF14868">
    <property type="entry name" value="DUF4487"/>
    <property type="match status" value="1"/>
</dbReference>
<gene>
    <name evidence="2" type="primary">LOC116296176</name>
</gene>
<keyword evidence="1" id="KW-1185">Reference proteome</keyword>
<dbReference type="RefSeq" id="XP_031560012.1">
    <property type="nucleotide sequence ID" value="XM_031704152.1"/>
</dbReference>
<reference evidence="2" key="1">
    <citation type="submission" date="2025-08" db="UniProtKB">
        <authorList>
            <consortium name="RefSeq"/>
        </authorList>
    </citation>
    <scope>IDENTIFICATION</scope>
    <source>
        <tissue evidence="2">Tentacle</tissue>
    </source>
</reference>
<evidence type="ECO:0000313" key="2">
    <source>
        <dbReference type="RefSeq" id="XP_031560012.1"/>
    </source>
</evidence>
<evidence type="ECO:0000313" key="1">
    <source>
        <dbReference type="Proteomes" id="UP000515163"/>
    </source>
</evidence>
<dbReference type="InParanoid" id="A0A6P8I512"/>
<accession>A0A6P8I512</accession>
<proteinExistence type="predicted"/>
<dbReference type="InterPro" id="IPR016024">
    <property type="entry name" value="ARM-type_fold"/>
</dbReference>
<protein>
    <submittedName>
        <fullName evidence="2">Uncharacterized protein C1orf112-like</fullName>
    </submittedName>
</protein>
<dbReference type="PANTHER" id="PTHR16071:SF2">
    <property type="entry name" value="FIGNL1-INTERACTING REGULATOR OF RECOMBINATION AND MITOSIS"/>
    <property type="match status" value="1"/>
</dbReference>
<organism evidence="1 2">
    <name type="scientific">Actinia tenebrosa</name>
    <name type="common">Australian red waratah sea anemone</name>
    <dbReference type="NCBI Taxonomy" id="6105"/>
    <lineage>
        <taxon>Eukaryota</taxon>
        <taxon>Metazoa</taxon>
        <taxon>Cnidaria</taxon>
        <taxon>Anthozoa</taxon>
        <taxon>Hexacorallia</taxon>
        <taxon>Actiniaria</taxon>
        <taxon>Actiniidae</taxon>
        <taxon>Actinia</taxon>
    </lineage>
</organism>
<dbReference type="AlphaFoldDB" id="A0A6P8I512"/>
<dbReference type="Proteomes" id="UP000515163">
    <property type="component" value="Unplaced"/>
</dbReference>
<dbReference type="SUPFAM" id="SSF48371">
    <property type="entry name" value="ARM repeat"/>
    <property type="match status" value="1"/>
</dbReference>
<name>A0A6P8I512_ACTTE</name>
<dbReference type="InterPro" id="IPR027902">
    <property type="entry name" value="DUF4487"/>
</dbReference>
<dbReference type="GeneID" id="116296176"/>